<dbReference type="AlphaFoldDB" id="E7MNR8"/>
<keyword evidence="1 3" id="KW-0378">Hydrolase</keyword>
<dbReference type="PANTHER" id="PTHR48081:SF8">
    <property type="entry name" value="ALPHA_BETA HYDROLASE FOLD-3 DOMAIN-CONTAINING PROTEIN-RELATED"/>
    <property type="match status" value="1"/>
</dbReference>
<protein>
    <submittedName>
        <fullName evidence="3">Hydrolase, alpha/beta domain protein</fullName>
    </submittedName>
</protein>
<organism evidence="3 4">
    <name type="scientific">Solobacterium moorei F0204</name>
    <dbReference type="NCBI Taxonomy" id="706433"/>
    <lineage>
        <taxon>Bacteria</taxon>
        <taxon>Bacillati</taxon>
        <taxon>Bacillota</taxon>
        <taxon>Erysipelotrichia</taxon>
        <taxon>Erysipelotrichales</taxon>
        <taxon>Erysipelotrichaceae</taxon>
        <taxon>Solobacterium</taxon>
    </lineage>
</organism>
<dbReference type="HOGENOM" id="CLU_012494_6_1_9"/>
<proteinExistence type="predicted"/>
<sequence>MMKITIDMIHRDLRKYASTVLNNQPSLNSITAIRDRDRNLKRKFYGKWFGRNTHMEEKEILRNDGSSLRICIVYPNRLTGEESAGLLWLHGGGYGTALPEECYPYAERFLVNGNVVMVLPDYRKSYEALYPAALEDAYLTLKWMKKHACKLHINPHQLFVGGESAGGSLVAALSAYARDMNEVKIAFQMPLYPMIDDRPSSENKQETLAWTTSQKYFHWQLYKRNLQDVPVYCAPARLKDFRNLPPTFTVVGTLGPFHEETVTYMKHLYKAGVTIMLKEYEGCFHMFDTRFPNAQISKEVIRLEQKVFQYAQQNFFARQDEISQEDESFQEDIFRNFHAYMDTENKY</sequence>
<evidence type="ECO:0000256" key="1">
    <source>
        <dbReference type="ARBA" id="ARBA00022801"/>
    </source>
</evidence>
<dbReference type="STRING" id="706433.HMPREF9430_01188"/>
<accession>E7MNR8</accession>
<evidence type="ECO:0000313" key="4">
    <source>
        <dbReference type="Proteomes" id="UP000004097"/>
    </source>
</evidence>
<dbReference type="SUPFAM" id="SSF53474">
    <property type="entry name" value="alpha/beta-Hydrolases"/>
    <property type="match status" value="1"/>
</dbReference>
<dbReference type="eggNOG" id="COG0657">
    <property type="taxonomic scope" value="Bacteria"/>
</dbReference>
<dbReference type="GO" id="GO:0016787">
    <property type="term" value="F:hydrolase activity"/>
    <property type="evidence" value="ECO:0007669"/>
    <property type="project" value="UniProtKB-KW"/>
</dbReference>
<dbReference type="InterPro" id="IPR029058">
    <property type="entry name" value="AB_hydrolase_fold"/>
</dbReference>
<dbReference type="EMBL" id="AECQ01000026">
    <property type="protein sequence ID" value="EFW24267.1"/>
    <property type="molecule type" value="Genomic_DNA"/>
</dbReference>
<dbReference type="Pfam" id="PF07859">
    <property type="entry name" value="Abhydrolase_3"/>
    <property type="match status" value="1"/>
</dbReference>
<dbReference type="PANTHER" id="PTHR48081">
    <property type="entry name" value="AB HYDROLASE SUPERFAMILY PROTEIN C4A8.06C"/>
    <property type="match status" value="1"/>
</dbReference>
<comment type="caution">
    <text evidence="3">The sequence shown here is derived from an EMBL/GenBank/DDBJ whole genome shotgun (WGS) entry which is preliminary data.</text>
</comment>
<dbReference type="InterPro" id="IPR050300">
    <property type="entry name" value="GDXG_lipolytic_enzyme"/>
</dbReference>
<reference evidence="3 4" key="1">
    <citation type="submission" date="2010-08" db="EMBL/GenBank/DDBJ databases">
        <authorList>
            <person name="Weinstock G."/>
            <person name="Sodergren E."/>
            <person name="Clifton S."/>
            <person name="Fulton L."/>
            <person name="Fulton B."/>
            <person name="Courtney L."/>
            <person name="Fronick C."/>
            <person name="Harrison M."/>
            <person name="Strong C."/>
            <person name="Farmer C."/>
            <person name="Delahaunty K."/>
            <person name="Markovic C."/>
            <person name="Hall O."/>
            <person name="Minx P."/>
            <person name="Tomlinson C."/>
            <person name="Mitreva M."/>
            <person name="Hou S."/>
            <person name="Chen J."/>
            <person name="Wollam A."/>
            <person name="Pepin K.H."/>
            <person name="Johnson M."/>
            <person name="Bhonagiri V."/>
            <person name="Zhang X."/>
            <person name="Suruliraj S."/>
            <person name="Warren W."/>
            <person name="Chinwalla A."/>
            <person name="Mardis E.R."/>
            <person name="Wilson R.K."/>
        </authorList>
    </citation>
    <scope>NUCLEOTIDE SEQUENCE [LARGE SCALE GENOMIC DNA]</scope>
    <source>
        <strain evidence="3 4">F0204</strain>
    </source>
</reference>
<evidence type="ECO:0000259" key="2">
    <source>
        <dbReference type="Pfam" id="PF07859"/>
    </source>
</evidence>
<evidence type="ECO:0000313" key="3">
    <source>
        <dbReference type="EMBL" id="EFW24267.1"/>
    </source>
</evidence>
<dbReference type="Gene3D" id="3.40.50.1820">
    <property type="entry name" value="alpha/beta hydrolase"/>
    <property type="match status" value="1"/>
</dbReference>
<dbReference type="Proteomes" id="UP000004097">
    <property type="component" value="Unassembled WGS sequence"/>
</dbReference>
<gene>
    <name evidence="3" type="ORF">HMPREF9430_01188</name>
</gene>
<dbReference type="InterPro" id="IPR013094">
    <property type="entry name" value="AB_hydrolase_3"/>
</dbReference>
<keyword evidence="4" id="KW-1185">Reference proteome</keyword>
<name>E7MNR8_9FIRM</name>
<feature type="domain" description="Alpha/beta hydrolase fold-3" evidence="2">
    <location>
        <begin position="86"/>
        <end position="287"/>
    </location>
</feature>